<reference evidence="2 3" key="1">
    <citation type="submission" date="2019-10" db="EMBL/GenBank/DDBJ databases">
        <title>Dictyobacter vulcani sp. nov., within the class Ktedonobacteria, isolated from soil of volcanic Mt. Zao.</title>
        <authorList>
            <person name="Zheng Y."/>
            <person name="Wang C.M."/>
            <person name="Sakai Y."/>
            <person name="Abe K."/>
            <person name="Yokota A."/>
            <person name="Yabe S."/>
        </authorList>
    </citation>
    <scope>NUCLEOTIDE SEQUENCE [LARGE SCALE GENOMIC DNA]</scope>
    <source>
        <strain evidence="2 3">W12</strain>
    </source>
</reference>
<dbReference type="EMBL" id="BKZW01000001">
    <property type="protein sequence ID" value="GER88288.1"/>
    <property type="molecule type" value="Genomic_DNA"/>
</dbReference>
<evidence type="ECO:0000313" key="2">
    <source>
        <dbReference type="EMBL" id="GER88288.1"/>
    </source>
</evidence>
<dbReference type="Gene3D" id="3.40.50.1820">
    <property type="entry name" value="alpha/beta hydrolase"/>
    <property type="match status" value="1"/>
</dbReference>
<protein>
    <recommendedName>
        <fullName evidence="1">AB hydrolase-1 domain-containing protein</fullName>
    </recommendedName>
</protein>
<keyword evidence="3" id="KW-1185">Reference proteome</keyword>
<organism evidence="2 3">
    <name type="scientific">Dictyobacter vulcani</name>
    <dbReference type="NCBI Taxonomy" id="2607529"/>
    <lineage>
        <taxon>Bacteria</taxon>
        <taxon>Bacillati</taxon>
        <taxon>Chloroflexota</taxon>
        <taxon>Ktedonobacteria</taxon>
        <taxon>Ktedonobacterales</taxon>
        <taxon>Dictyobacteraceae</taxon>
        <taxon>Dictyobacter</taxon>
    </lineage>
</organism>
<gene>
    <name evidence="2" type="ORF">KDW_24500</name>
</gene>
<dbReference type="RefSeq" id="WP_151756208.1">
    <property type="nucleotide sequence ID" value="NZ_BKZW01000001.1"/>
</dbReference>
<dbReference type="SUPFAM" id="SSF53474">
    <property type="entry name" value="alpha/beta-Hydrolases"/>
    <property type="match status" value="1"/>
</dbReference>
<proteinExistence type="predicted"/>
<accession>A0A5J4KFN5</accession>
<dbReference type="Pfam" id="PF00561">
    <property type="entry name" value="Abhydrolase_1"/>
    <property type="match status" value="1"/>
</dbReference>
<dbReference type="InterPro" id="IPR050266">
    <property type="entry name" value="AB_hydrolase_sf"/>
</dbReference>
<name>A0A5J4KFN5_9CHLR</name>
<dbReference type="AlphaFoldDB" id="A0A5J4KFN5"/>
<dbReference type="PANTHER" id="PTHR43798">
    <property type="entry name" value="MONOACYLGLYCEROL LIPASE"/>
    <property type="match status" value="1"/>
</dbReference>
<evidence type="ECO:0000259" key="1">
    <source>
        <dbReference type="Pfam" id="PF00561"/>
    </source>
</evidence>
<sequence length="272" mass="30220">MSQWSKGEVQAKGVNLHYYRTGGAYPPVLLLHGFTDNGLCWTPIAQALSSTYDVIMYDARGHGRSGAATNGFTTELLVADAVAIIEALKLERVALLGHSMGAHTAAHVAKLHPELVRALLLEDPPWRGTELPELTQEDKDGQKQWENHLRIVQQQSLEERIEDTAEYNPRWSAEELRPSAEAQGQFQLAVFSQGFSQVSREWQVLMPHLTCPTLLITGDPSRGAIVTTAIAQQALATWNDGTLAHIEDAGHSIRRDQYEAFITSVREFLKEK</sequence>
<feature type="domain" description="AB hydrolase-1" evidence="1">
    <location>
        <begin position="26"/>
        <end position="139"/>
    </location>
</feature>
<dbReference type="InterPro" id="IPR000073">
    <property type="entry name" value="AB_hydrolase_1"/>
</dbReference>
<dbReference type="Proteomes" id="UP000326912">
    <property type="component" value="Unassembled WGS sequence"/>
</dbReference>
<comment type="caution">
    <text evidence="2">The sequence shown here is derived from an EMBL/GenBank/DDBJ whole genome shotgun (WGS) entry which is preliminary data.</text>
</comment>
<evidence type="ECO:0000313" key="3">
    <source>
        <dbReference type="Proteomes" id="UP000326912"/>
    </source>
</evidence>
<dbReference type="InterPro" id="IPR029058">
    <property type="entry name" value="AB_hydrolase_fold"/>
</dbReference>